<dbReference type="RefSeq" id="WP_077177389.1">
    <property type="nucleotide sequence ID" value="NZ_BDJL01000007.1"/>
</dbReference>
<dbReference type="SUPFAM" id="SSF54862">
    <property type="entry name" value="4Fe-4S ferredoxins"/>
    <property type="match status" value="1"/>
</dbReference>
<evidence type="ECO:0000256" key="2">
    <source>
        <dbReference type="ARBA" id="ARBA00023004"/>
    </source>
</evidence>
<evidence type="ECO:0000313" key="6">
    <source>
        <dbReference type="Proteomes" id="UP000187338"/>
    </source>
</evidence>
<evidence type="ECO:0000313" key="5">
    <source>
        <dbReference type="EMBL" id="GAV24416.1"/>
    </source>
</evidence>
<dbReference type="Pfam" id="PF12838">
    <property type="entry name" value="Fer4_7"/>
    <property type="match status" value="1"/>
</dbReference>
<evidence type="ECO:0000256" key="1">
    <source>
        <dbReference type="ARBA" id="ARBA00022723"/>
    </source>
</evidence>
<dbReference type="STRING" id="661089.ciss_03490"/>
<keyword evidence="1" id="KW-0479">Metal-binding</keyword>
<keyword evidence="6" id="KW-1185">Reference proteome</keyword>
<keyword evidence="2" id="KW-0408">Iron</keyword>
<dbReference type="PANTHER" id="PTHR43122">
    <property type="entry name" value="FERREDOXIN SUBUNIT OF PYRUVATE:FLAVODOXIN OXIDOREDUCTASE-RELATED"/>
    <property type="match status" value="1"/>
</dbReference>
<evidence type="ECO:0000256" key="3">
    <source>
        <dbReference type="ARBA" id="ARBA00023014"/>
    </source>
</evidence>
<reference evidence="6" key="1">
    <citation type="submission" date="2016-12" db="EMBL/GenBank/DDBJ databases">
        <title>Draft Genome Sequences od Carboxydothermus pertinax and islandicus, Hydrogenogenic Carboxydotrophic Bacteria.</title>
        <authorList>
            <person name="Fukuyama Y."/>
            <person name="Ohmae K."/>
            <person name="Yoneda Y."/>
            <person name="Yoshida T."/>
            <person name="Sako Y."/>
        </authorList>
    </citation>
    <scope>NUCLEOTIDE SEQUENCE [LARGE SCALE GENOMIC DNA]</scope>
    <source>
        <strain evidence="6">SET</strain>
    </source>
</reference>
<dbReference type="PROSITE" id="PS51379">
    <property type="entry name" value="4FE4S_FER_2"/>
    <property type="match status" value="2"/>
</dbReference>
<feature type="domain" description="4Fe-4S ferredoxin-type" evidence="4">
    <location>
        <begin position="38"/>
        <end position="67"/>
    </location>
</feature>
<evidence type="ECO:0000259" key="4">
    <source>
        <dbReference type="PROSITE" id="PS51379"/>
    </source>
</evidence>
<dbReference type="OrthoDB" id="9803192at2"/>
<dbReference type="Gene3D" id="3.30.70.20">
    <property type="match status" value="2"/>
</dbReference>
<dbReference type="InterPro" id="IPR017900">
    <property type="entry name" value="4Fe4S_Fe_S_CS"/>
</dbReference>
<dbReference type="EMBL" id="BDJL01000007">
    <property type="protein sequence ID" value="GAV24416.1"/>
    <property type="molecule type" value="Genomic_DNA"/>
</dbReference>
<dbReference type="InterPro" id="IPR017896">
    <property type="entry name" value="4Fe4S_Fe-S-bd"/>
</dbReference>
<dbReference type="GO" id="GO:0046872">
    <property type="term" value="F:metal ion binding"/>
    <property type="evidence" value="ECO:0007669"/>
    <property type="project" value="UniProtKB-KW"/>
</dbReference>
<dbReference type="PANTHER" id="PTHR43122:SF2">
    <property type="entry name" value="FERREDOXIN SUBUNIT OF PYRUVATE:FLAVODOXIN OXIDOREDUCTASE"/>
    <property type="match status" value="1"/>
</dbReference>
<sequence>MPKIIYDQNLCKACGLCVEFCPVKAITFTANLNEKGYRVLSFDQEVCTACGTCYRMCPDLAITVQREGK</sequence>
<organism evidence="5 6">
    <name type="scientific">Carboxydothermus islandicus</name>
    <dbReference type="NCBI Taxonomy" id="661089"/>
    <lineage>
        <taxon>Bacteria</taxon>
        <taxon>Bacillati</taxon>
        <taxon>Bacillota</taxon>
        <taxon>Clostridia</taxon>
        <taxon>Thermoanaerobacterales</taxon>
        <taxon>Thermoanaerobacteraceae</taxon>
        <taxon>Carboxydothermus</taxon>
    </lineage>
</organism>
<gene>
    <name evidence="5" type="ORF">ciss_03490</name>
</gene>
<name>A0A1L8CZP7_9THEO</name>
<keyword evidence="3" id="KW-0411">Iron-sulfur</keyword>
<dbReference type="Proteomes" id="UP000187338">
    <property type="component" value="Unassembled WGS sequence"/>
</dbReference>
<comment type="caution">
    <text evidence="5">The sequence shown here is derived from an EMBL/GenBank/DDBJ whole genome shotgun (WGS) entry which is preliminary data.</text>
</comment>
<feature type="domain" description="4Fe-4S ferredoxin-type" evidence="4">
    <location>
        <begin position="2"/>
        <end position="31"/>
    </location>
</feature>
<protein>
    <submittedName>
        <fullName evidence="5">2-oxoacid:acceptor oxidoreductase</fullName>
    </submittedName>
</protein>
<dbReference type="PROSITE" id="PS00198">
    <property type="entry name" value="4FE4S_FER_1"/>
    <property type="match status" value="2"/>
</dbReference>
<dbReference type="GO" id="GO:0051536">
    <property type="term" value="F:iron-sulfur cluster binding"/>
    <property type="evidence" value="ECO:0007669"/>
    <property type="project" value="UniProtKB-KW"/>
</dbReference>
<dbReference type="AlphaFoldDB" id="A0A1L8CZP7"/>
<proteinExistence type="predicted"/>
<accession>A0A1L8CZP7</accession>